<reference evidence="1 2" key="1">
    <citation type="submission" date="2015-07" db="EMBL/GenBank/DDBJ databases">
        <title>The genome of Melipona quadrifasciata.</title>
        <authorList>
            <person name="Pan H."/>
            <person name="Kapheim K."/>
        </authorList>
    </citation>
    <scope>NUCLEOTIDE SEQUENCE [LARGE SCALE GENOMIC DNA]</scope>
    <source>
        <strain evidence="1">0111107301</strain>
        <tissue evidence="1">Whole body</tissue>
    </source>
</reference>
<name>A0A0M9A7P8_9HYME</name>
<evidence type="ECO:0000313" key="1">
    <source>
        <dbReference type="EMBL" id="KOX78166.1"/>
    </source>
</evidence>
<keyword evidence="2" id="KW-1185">Reference proteome</keyword>
<accession>A0A0M9A7P8</accession>
<gene>
    <name evidence="1" type="ORF">WN51_09525</name>
</gene>
<evidence type="ECO:0000313" key="2">
    <source>
        <dbReference type="Proteomes" id="UP000053105"/>
    </source>
</evidence>
<dbReference type="AlphaFoldDB" id="A0A0M9A7P8"/>
<protein>
    <submittedName>
        <fullName evidence="1">Uncharacterized protein</fullName>
    </submittedName>
</protein>
<dbReference type="EMBL" id="KQ435726">
    <property type="protein sequence ID" value="KOX78166.1"/>
    <property type="molecule type" value="Genomic_DNA"/>
</dbReference>
<proteinExistence type="predicted"/>
<dbReference type="Proteomes" id="UP000053105">
    <property type="component" value="Unassembled WGS sequence"/>
</dbReference>
<organism evidence="1 2">
    <name type="scientific">Melipona quadrifasciata</name>
    <dbReference type="NCBI Taxonomy" id="166423"/>
    <lineage>
        <taxon>Eukaryota</taxon>
        <taxon>Metazoa</taxon>
        <taxon>Ecdysozoa</taxon>
        <taxon>Arthropoda</taxon>
        <taxon>Hexapoda</taxon>
        <taxon>Insecta</taxon>
        <taxon>Pterygota</taxon>
        <taxon>Neoptera</taxon>
        <taxon>Endopterygota</taxon>
        <taxon>Hymenoptera</taxon>
        <taxon>Apocrita</taxon>
        <taxon>Aculeata</taxon>
        <taxon>Apoidea</taxon>
        <taxon>Anthophila</taxon>
        <taxon>Apidae</taxon>
        <taxon>Melipona</taxon>
    </lineage>
</organism>
<sequence>MASIRERKNAGTRRPVYLRKVWSAFCETSSARISGICDFSWGNPENLFRLHDTRQSHQNAHQVNSYDQREKLALPSLVTVSQKEIIKVNTLEEFSGTLIASLTPWLYAIEIEWRGFQQFSVCCSEEHLETQMNITSMMEGREETGTAVGDHEHKICASVQLQSDTPSGLKILLRDEERKLENLKIIYLIRTQDDVIILIFAGSATHNIMLLQ</sequence>